<dbReference type="GO" id="GO:1905223">
    <property type="term" value="P:epicardium morphogenesis"/>
    <property type="evidence" value="ECO:0000315"/>
    <property type="project" value="ZFIN"/>
</dbReference>
<evidence type="ECO:0000256" key="9">
    <source>
        <dbReference type="ARBA" id="ARBA00048679"/>
    </source>
</evidence>
<dbReference type="CTD" id="115701"/>
<evidence type="ECO:0000256" key="7">
    <source>
        <dbReference type="ARBA" id="ARBA00023319"/>
    </source>
</evidence>
<keyword evidence="4" id="KW-0808">Transferase</keyword>
<dbReference type="EC" id="2.7.11.1" evidence="2"/>
<evidence type="ECO:0000313" key="14">
    <source>
        <dbReference type="RefSeq" id="NP_001410710.1"/>
    </source>
</evidence>
<evidence type="ECO:0000256" key="6">
    <source>
        <dbReference type="ARBA" id="ARBA00023157"/>
    </source>
</evidence>
<feature type="compositionally biased region" description="Basic and acidic residues" evidence="10">
    <location>
        <begin position="1325"/>
        <end position="1342"/>
    </location>
</feature>
<comment type="catalytic activity">
    <reaction evidence="8">
        <text>L-threonyl-[protein] + ATP = O-phospho-L-threonyl-[protein] + ADP + H(+)</text>
        <dbReference type="Rhea" id="RHEA:46608"/>
        <dbReference type="Rhea" id="RHEA-COMP:11060"/>
        <dbReference type="Rhea" id="RHEA-COMP:11605"/>
        <dbReference type="ChEBI" id="CHEBI:15378"/>
        <dbReference type="ChEBI" id="CHEBI:30013"/>
        <dbReference type="ChEBI" id="CHEBI:30616"/>
        <dbReference type="ChEBI" id="CHEBI:61977"/>
        <dbReference type="ChEBI" id="CHEBI:456216"/>
        <dbReference type="EC" id="2.7.11.1"/>
    </reaction>
</comment>
<name>A0AB13A974_DANRE</name>
<evidence type="ECO:0000313" key="15">
    <source>
        <dbReference type="ZFIN" id="ZDB-GENE-030131-1868"/>
    </source>
</evidence>
<feature type="region of interest" description="Disordered" evidence="10">
    <location>
        <begin position="1937"/>
        <end position="1966"/>
    </location>
</feature>
<dbReference type="InterPro" id="IPR011009">
    <property type="entry name" value="Kinase-like_dom_sf"/>
</dbReference>
<keyword evidence="3" id="KW-0723">Serine/threonine-protein kinase</keyword>
<feature type="region of interest" description="Disordered" evidence="10">
    <location>
        <begin position="1211"/>
        <end position="1259"/>
    </location>
</feature>
<sequence>MTAKRVDMAAPDNLLFLDSDAVNSSPASVPIEQNEPTHVLDNQTDDSLRSMPDPHTNTALESTGLMPVPCQDETLETHSQHNEGENESSLVSTQHMDHTRLTEMTINDEKSNNWDFDISGVKENDNSTNLNPDLIHHAGTDSVMERNLNDKQTDLNHKDETFGSLMSSEVLLLKENRQQEMSQDTNLHQCSSSESTGIEYSQTANDAISDAMNSEQSPDQPFSIASNDTDKTTSECSVQTCWDTVESAATSKTQPELHDDVKDVMCESFTTSQTLNIDYLSTDISVCLADLPETDSLNILTPASTLLGILGKNNNVLKTADVPINDSEMVQSINKDLASPNADISKTVFTQMDQNLLHVTDHNVKVLESNRADTVVDQYVFSENIGQEVSQASSHDEDLNSSVQSHDQQLSTANSEIEETSSEFHTQTCQDIHEGVIIAEEAMNGHNTLPEMHDIADVTTSQTPIMKDPMIDEPSYLPDLHKADTPNVITTASTLSDTLETDDSIFETADVSVSDCELIQTVTLKTVTTYETLLMMHDVGEDLTCCDFTTSAIEEPETSHPLSLDDLHESNTPNIPPHASALLDSLGMNKNFLETADVPVSDCEVIQTVTFETVTTYETFPVMHDIAEDLTCCDFTTSETPKIEEPETSHSLSLDDLNEANTPNILPHASALLESLGMNNNFLEAADMPVSDREIIHPVNKDLDSSSVEICTVVLTQTDPKEVQDSDLDEKETESNRIDDSIDGMIDTKFSLDVSKLQPVCSNDLSGTVIHSESLFSQSIPDTPQIGEKYKNDLLQVISPPTPVTNEDLGNCSEEIDDACLKFTGTERDVEGDSELWLEPSQFLAGEEDEGAIFDKWGRSCSSSPPTTHPDNTKASDYTWRENISIDHNAEDWELTFPPVERWSSSDSWASALSDWFQAVNTYPEDSFKSASTGSKLGMAIQDNILEQRTSSDNANNDEQTCLSLNLMQPDEPGQALERGLVKSDNTNGTVFKQGDKERLASCLDMDKDTTTMESQMSLLETSTPESHKADNNAVMETFNASLTHEFNAKLHGSLDISGKLLSAKREGNVLVEVTGGKVSQLGLVFEEERQSIFTSPSSSAYTRDKNLTGCVSNEERCHSSDVHLCICPSQSDSHVSSKAGHAEGNGSFLHSNIGNCTVKPYVEENIPQFIMPFAPICTGNTFLHRSFLKEDRSQADLDLPDKKIINKINLKSNKKSSSSDDSSEDNFHTCPDQSLSSSSGDSDDPSITDSGRKPAYSDTCDIGKELSKLLLLTGEHFMVSEDKRIAYVTLDLDESQHFGRFSLPNCEKQSKPDNMPHKTSKTSSDGKMRSKHKEKPDDKQQHGIQASKKQDPQPQSQVKNEGAGCEDCPVAVIETIVITEKIIPKTQGKKKKKHVQHGTPKPENDAPTDVRSESRQKNVNGKAENLELKVASNSLNKPVAQPSGKTDITKKDSAQKVMSVRPKVEPSMAKMDPAGVNATQKSSPIKLKADTFNTAKMENKTCTTDSLSTCLPSMLNDDIKRRRIADDLSRAVPIRTRPQLPAIFRQARKDGEDVTRRAYSEVVKQKNSTPKEVVVPRVVSEIQADPVPADPQNISLWCQFSPIPPEATIKWTKEAAVLSEINKVEKEDGRFTLTIIKACSKDLGFYKCSLIVANISVSTSEYHLTSEVLMELVIPSHDQPAEPRVMEGDEENIQCSPLLFKEDFLSDQYFGKNQPASILTEKVHFGEGMHRKAFRTTLTEGNLPRFRPGHPCVLKVHNSISYGTKNNEELVQKNYSLAVEECHVQNTAREYIKAYNSVAKSAESFGDLPEIIPIYLVHRPSNDIPYATLEEELLGDFVKYSVKDGKEINLMRRDSEAGQKCCAFQHWVYTQTEGNLLVTDMQGVGMKLTDVGIATCKKGYKGFRGNCATSFIDQFKALHQCNRYCELLGLVSLQPKPKRTVAPPKPKTQPVPKKKTFGPVLNAKS</sequence>
<keyword evidence="5 14" id="KW-0418">Kinase</keyword>
<dbReference type="Gene3D" id="2.60.40.10">
    <property type="entry name" value="Immunoglobulins"/>
    <property type="match status" value="1"/>
</dbReference>
<evidence type="ECO:0000313" key="13">
    <source>
        <dbReference type="Proteomes" id="UP000000437"/>
    </source>
</evidence>
<feature type="domain" description="Alpha-type protein kinase" evidence="12">
    <location>
        <begin position="1702"/>
        <end position="1934"/>
    </location>
</feature>
<feature type="region of interest" description="Disordered" evidence="10">
    <location>
        <begin position="1386"/>
        <end position="1423"/>
    </location>
</feature>
<feature type="compositionally biased region" description="Basic and acidic residues" evidence="10">
    <location>
        <begin position="1401"/>
        <end position="1417"/>
    </location>
</feature>
<gene>
    <name evidence="14 15" type="primary">alpk2</name>
    <name evidence="14" type="synonym">fb83b04</name>
    <name evidence="14" type="synonym">si:ch211-233a1.1</name>
    <name evidence="14" type="synonym">wu:fb83b04</name>
</gene>
<evidence type="ECO:0000256" key="10">
    <source>
        <dbReference type="SAM" id="MobiDB-lite"/>
    </source>
</evidence>
<feature type="compositionally biased region" description="Polar residues" evidence="10">
    <location>
        <begin position="211"/>
        <end position="227"/>
    </location>
</feature>
<dbReference type="Proteomes" id="UP000000437">
    <property type="component" value="Chromosome 21"/>
</dbReference>
<evidence type="ECO:0000259" key="11">
    <source>
        <dbReference type="PROSITE" id="PS50835"/>
    </source>
</evidence>
<protein>
    <recommendedName>
        <fullName evidence="2">non-specific serine/threonine protein kinase</fullName>
        <ecNumber evidence="2">2.7.11.1</ecNumber>
    </recommendedName>
</protein>
<dbReference type="KEGG" id="dre:559835"/>
<evidence type="ECO:0000256" key="3">
    <source>
        <dbReference type="ARBA" id="ARBA00022527"/>
    </source>
</evidence>
<evidence type="ECO:0000256" key="1">
    <source>
        <dbReference type="ARBA" id="ARBA00008651"/>
    </source>
</evidence>
<evidence type="ECO:0000256" key="5">
    <source>
        <dbReference type="ARBA" id="ARBA00022777"/>
    </source>
</evidence>
<dbReference type="AGR" id="ZFIN:ZDB-GENE-030131-1868"/>
<evidence type="ECO:0000256" key="2">
    <source>
        <dbReference type="ARBA" id="ARBA00012513"/>
    </source>
</evidence>
<feature type="region of interest" description="Disordered" evidence="10">
    <location>
        <begin position="211"/>
        <end position="231"/>
    </location>
</feature>
<dbReference type="SUPFAM" id="SSF56112">
    <property type="entry name" value="Protein kinase-like (PK-like)"/>
    <property type="match status" value="1"/>
</dbReference>
<proteinExistence type="inferred from homology"/>
<dbReference type="InterPro" id="IPR036179">
    <property type="entry name" value="Ig-like_dom_sf"/>
</dbReference>
<dbReference type="ZFIN" id="ZDB-GENE-030131-1868">
    <property type="gene designation" value="alpk2"/>
</dbReference>
<comment type="similarity">
    <text evidence="1">Belongs to the protein kinase superfamily. Alpha-type protein kinase family. ALPK subfamily.</text>
</comment>
<feature type="domain" description="Ig-like" evidence="11">
    <location>
        <begin position="1577"/>
        <end position="1659"/>
    </location>
</feature>
<keyword evidence="13" id="KW-1185">Reference proteome</keyword>
<evidence type="ECO:0000256" key="8">
    <source>
        <dbReference type="ARBA" id="ARBA00047899"/>
    </source>
</evidence>
<evidence type="ECO:0000259" key="12">
    <source>
        <dbReference type="PROSITE" id="PS51158"/>
    </source>
</evidence>
<dbReference type="RefSeq" id="XP_073790875.1">
    <property type="nucleotide sequence ID" value="XM_073934774.1"/>
</dbReference>
<dbReference type="GO" id="GO:0005524">
    <property type="term" value="F:ATP binding"/>
    <property type="evidence" value="ECO:0007669"/>
    <property type="project" value="InterPro"/>
</dbReference>
<feature type="region of interest" description="Disordered" evidence="10">
    <location>
        <begin position="1437"/>
        <end position="1463"/>
    </location>
</feature>
<feature type="compositionally biased region" description="Low complexity" evidence="10">
    <location>
        <begin position="1211"/>
        <end position="1221"/>
    </location>
</feature>
<dbReference type="InterPro" id="IPR013783">
    <property type="entry name" value="Ig-like_fold"/>
</dbReference>
<dbReference type="GO" id="GO:0060047">
    <property type="term" value="P:heart contraction"/>
    <property type="evidence" value="ECO:0000315"/>
    <property type="project" value="ZFIN"/>
</dbReference>
<reference evidence="14" key="3">
    <citation type="journal article" date="2018" name="IScience">
        <title>ALPK2 Promotes Cardiogenesis in Zebrafish and Human Pluripotent Stem Cells.</title>
        <authorList>
            <person name="Hofsteen P."/>
            <person name="Robitaille A.M."/>
            <person name="Strash N."/>
            <person name="Palpant N."/>
            <person name="Moon R.T."/>
            <person name="Pabon L."/>
            <person name="Murry C.E."/>
        </authorList>
    </citation>
    <scope>NUCLEOTIDE SEQUENCE</scope>
    <source>
        <strain evidence="14">Tuebingen</strain>
    </source>
</reference>
<dbReference type="SMR" id="A0AB13A974"/>
<dbReference type="PANTHER" id="PTHR47091:SF2">
    <property type="entry name" value="ALPHA-PROTEIN KINASE 2"/>
    <property type="match status" value="1"/>
</dbReference>
<dbReference type="SUPFAM" id="SSF48726">
    <property type="entry name" value="Immunoglobulin"/>
    <property type="match status" value="1"/>
</dbReference>
<reference evidence="14" key="2">
    <citation type="journal article" date="2016" name="BMC Genomics">
        <title>Gene evolution and gene expression after whole genome duplication in fish: the PhyloFish database.</title>
        <authorList>
            <person name="Pasquier J."/>
            <person name="Cabau C."/>
            <person name="Nguyen T."/>
            <person name="Jouanno E."/>
            <person name="Severac D."/>
            <person name="Braasch I."/>
            <person name="Journot L."/>
            <person name="Pontarotti P."/>
            <person name="Klopp C."/>
            <person name="Postlethwait J.H."/>
            <person name="Guiguen Y."/>
            <person name="Bobe J."/>
        </authorList>
    </citation>
    <scope>NUCLEOTIDE SEQUENCE</scope>
    <source>
        <strain evidence="14">Tuebingen</strain>
    </source>
</reference>
<dbReference type="Gene3D" id="3.20.200.10">
    <property type="entry name" value="MHCK/EF2 kinase"/>
    <property type="match status" value="1"/>
</dbReference>
<comment type="catalytic activity">
    <reaction evidence="9">
        <text>L-seryl-[protein] + ATP = O-phospho-L-seryl-[protein] + ADP + H(+)</text>
        <dbReference type="Rhea" id="RHEA:17989"/>
        <dbReference type="Rhea" id="RHEA-COMP:9863"/>
        <dbReference type="Rhea" id="RHEA-COMP:11604"/>
        <dbReference type="ChEBI" id="CHEBI:15378"/>
        <dbReference type="ChEBI" id="CHEBI:29999"/>
        <dbReference type="ChEBI" id="CHEBI:30616"/>
        <dbReference type="ChEBI" id="CHEBI:83421"/>
        <dbReference type="ChEBI" id="CHEBI:456216"/>
        <dbReference type="EC" id="2.7.11.1"/>
    </reaction>
</comment>
<accession>A0AB13A974</accession>
<evidence type="ECO:0000256" key="4">
    <source>
        <dbReference type="ARBA" id="ARBA00022679"/>
    </source>
</evidence>
<dbReference type="Pfam" id="PF02816">
    <property type="entry name" value="Alpha_kinase"/>
    <property type="match status" value="1"/>
</dbReference>
<keyword evidence="6" id="KW-1015">Disulfide bond</keyword>
<dbReference type="RefSeq" id="NP_001410710.1">
    <property type="nucleotide sequence ID" value="NM_001423781.1"/>
</dbReference>
<dbReference type="GeneID" id="559835"/>
<keyword evidence="7" id="KW-0393">Immunoglobulin domain</keyword>
<reference evidence="14" key="1">
    <citation type="journal article" date="2015" name="Nat. Commun.">
        <title>RFX transcription factors are essential for hearing in mice.</title>
        <authorList>
            <person name="Elkon R."/>
            <person name="Milon B."/>
            <person name="Morrison L."/>
            <person name="Shah M."/>
            <person name="Vijayakumar S."/>
            <person name="Racherla M."/>
            <person name="Leitch C.C."/>
            <person name="Silipino L."/>
            <person name="Hadi S."/>
            <person name="Weiss-Gayet M."/>
            <person name="Barras E."/>
            <person name="Schmid C.D."/>
            <person name="Ait-Lounis A."/>
            <person name="Barnes A."/>
            <person name="Song Y."/>
            <person name="Eisenman D.J."/>
            <person name="Eliyahu E."/>
            <person name="Frolenkov G.I."/>
            <person name="Strome S.E."/>
            <person name="Durand B."/>
            <person name="Zaghloul N.A."/>
            <person name="Jones S.M."/>
            <person name="Reith W."/>
            <person name="Hertzano R."/>
        </authorList>
    </citation>
    <scope>NUCLEOTIDE SEQUENCE</scope>
    <source>
        <strain evidence="14">Tuebingen</strain>
    </source>
</reference>
<dbReference type="SMART" id="SM00811">
    <property type="entry name" value="Alpha_kinase"/>
    <property type="match status" value="1"/>
</dbReference>
<dbReference type="GO" id="GO:0004674">
    <property type="term" value="F:protein serine/threonine kinase activity"/>
    <property type="evidence" value="ECO:0007669"/>
    <property type="project" value="UniProtKB-KW"/>
</dbReference>
<feature type="region of interest" description="Disordered" evidence="10">
    <location>
        <begin position="23"/>
        <end position="65"/>
    </location>
</feature>
<reference evidence="14" key="4">
    <citation type="submission" date="2024-12" db="UniProtKB">
        <authorList>
            <consortium name="RefSeq"/>
        </authorList>
    </citation>
    <scope>IDENTIFICATION</scope>
    <source>
        <strain evidence="14">Tuebingen</strain>
    </source>
</reference>
<dbReference type="GO" id="GO:0055013">
    <property type="term" value="P:cardiac muscle cell development"/>
    <property type="evidence" value="ECO:0000315"/>
    <property type="project" value="ZFIN"/>
</dbReference>
<dbReference type="InterPro" id="IPR007110">
    <property type="entry name" value="Ig-like_dom"/>
</dbReference>
<feature type="compositionally biased region" description="Basic residues" evidence="10">
    <location>
        <begin position="1388"/>
        <end position="1397"/>
    </location>
</feature>
<feature type="region of interest" description="Disordered" evidence="10">
    <location>
        <begin position="1303"/>
        <end position="1365"/>
    </location>
</feature>
<dbReference type="GO" id="GO:0003007">
    <property type="term" value="P:heart morphogenesis"/>
    <property type="evidence" value="ECO:0000315"/>
    <property type="project" value="ZFIN"/>
</dbReference>
<dbReference type="PROSITE" id="PS51158">
    <property type="entry name" value="ALPHA_KINASE"/>
    <property type="match status" value="1"/>
</dbReference>
<dbReference type="RefSeq" id="XP_073790874.1">
    <property type="nucleotide sequence ID" value="XM_073934773.1"/>
</dbReference>
<dbReference type="InterPro" id="IPR004166">
    <property type="entry name" value="a-kinase_dom"/>
</dbReference>
<dbReference type="PROSITE" id="PS50835">
    <property type="entry name" value="IG_LIKE"/>
    <property type="match status" value="1"/>
</dbReference>
<dbReference type="PANTHER" id="PTHR47091">
    <property type="entry name" value="ALPHA-PROTEIN KINASE 2-RELATED"/>
    <property type="match status" value="1"/>
</dbReference>
<organism evidence="13 14">
    <name type="scientific">Danio rerio</name>
    <name type="common">Zebrafish</name>
    <name type="synonym">Brachydanio rerio</name>
    <dbReference type="NCBI Taxonomy" id="7955"/>
    <lineage>
        <taxon>Eukaryota</taxon>
        <taxon>Metazoa</taxon>
        <taxon>Chordata</taxon>
        <taxon>Craniata</taxon>
        <taxon>Vertebrata</taxon>
        <taxon>Euteleostomi</taxon>
        <taxon>Actinopterygii</taxon>
        <taxon>Neopterygii</taxon>
        <taxon>Teleostei</taxon>
        <taxon>Ostariophysi</taxon>
        <taxon>Cypriniformes</taxon>
        <taxon>Danionidae</taxon>
        <taxon>Danioninae</taxon>
        <taxon>Danio</taxon>
    </lineage>
</organism>